<dbReference type="InterPro" id="IPR027417">
    <property type="entry name" value="P-loop_NTPase"/>
</dbReference>
<dbReference type="AlphaFoldDB" id="A0AAD7LPB8"/>
<dbReference type="PANTHER" id="PTHR11017">
    <property type="entry name" value="LEUCINE-RICH REPEAT-CONTAINING PROTEIN"/>
    <property type="match status" value="1"/>
</dbReference>
<dbReference type="SUPFAM" id="SSF46785">
    <property type="entry name" value="Winged helix' DNA-binding domain"/>
    <property type="match status" value="1"/>
</dbReference>
<name>A0AAD7LPB8_QUISA</name>
<dbReference type="InterPro" id="IPR036390">
    <property type="entry name" value="WH_DNA-bd_sf"/>
</dbReference>
<dbReference type="Gene3D" id="1.10.8.430">
    <property type="entry name" value="Helical domain of apoptotic protease-activating factors"/>
    <property type="match status" value="1"/>
</dbReference>
<organism evidence="3 4">
    <name type="scientific">Quillaja saponaria</name>
    <name type="common">Soap bark tree</name>
    <dbReference type="NCBI Taxonomy" id="32244"/>
    <lineage>
        <taxon>Eukaryota</taxon>
        <taxon>Viridiplantae</taxon>
        <taxon>Streptophyta</taxon>
        <taxon>Embryophyta</taxon>
        <taxon>Tracheophyta</taxon>
        <taxon>Spermatophyta</taxon>
        <taxon>Magnoliopsida</taxon>
        <taxon>eudicotyledons</taxon>
        <taxon>Gunneridae</taxon>
        <taxon>Pentapetalae</taxon>
        <taxon>rosids</taxon>
        <taxon>fabids</taxon>
        <taxon>Fabales</taxon>
        <taxon>Quillajaceae</taxon>
        <taxon>Quillaja</taxon>
    </lineage>
</organism>
<dbReference type="Pfam" id="PF23282">
    <property type="entry name" value="WHD_ROQ1"/>
    <property type="match status" value="1"/>
</dbReference>
<keyword evidence="4" id="KW-1185">Reference proteome</keyword>
<dbReference type="PANTHER" id="PTHR11017:SF479">
    <property type="entry name" value="DISEASE RESISTANCE PROTEIN (TIR-NBS-LRR CLASS) FAMILY"/>
    <property type="match status" value="1"/>
</dbReference>
<dbReference type="Proteomes" id="UP001163823">
    <property type="component" value="Chromosome 7"/>
</dbReference>
<evidence type="ECO:0000313" key="3">
    <source>
        <dbReference type="EMBL" id="KAJ7961743.1"/>
    </source>
</evidence>
<protein>
    <submittedName>
        <fullName evidence="3">TIR-NBS-LRR resistance protein</fullName>
    </submittedName>
</protein>
<feature type="domain" description="Disease resistance protein Roq1-like winged-helix" evidence="2">
    <location>
        <begin position="167"/>
        <end position="235"/>
    </location>
</feature>
<evidence type="ECO:0000256" key="1">
    <source>
        <dbReference type="ARBA" id="ARBA00022737"/>
    </source>
</evidence>
<gene>
    <name evidence="3" type="ORF">O6P43_017052</name>
</gene>
<evidence type="ECO:0000259" key="2">
    <source>
        <dbReference type="Pfam" id="PF23282"/>
    </source>
</evidence>
<dbReference type="GO" id="GO:0006952">
    <property type="term" value="P:defense response"/>
    <property type="evidence" value="ECO:0007669"/>
    <property type="project" value="InterPro"/>
</dbReference>
<sequence>MGAPITRVSFIVLAEYFVKVVHEAKARKLGMLIWQDGYLESCVEVRKFKSYEFPTDSANVNVGFVQAGELARWSPPCIRAGDLQGWSWRPVSTPKLKKKNPVGDFRELFESRVSYCDGNPLALKVLGSFLYLRRKAVWKSALKNLNEAPHKDIQGVMKMSYVGLDWKEQEVFLDIACFFTGEYKTSIVEILGDSAIMIMGILTDLSLIFFSEYDSRVRMHDLVKQMGLAIVLEQSPKEPGKRSPLWRPEEIYHVLENNTVKVITPFCILIISTHCKSCII</sequence>
<accession>A0AAD7LPB8</accession>
<dbReference type="KEGG" id="qsa:O6P43_017052"/>
<keyword evidence="1" id="KW-0677">Repeat</keyword>
<evidence type="ECO:0000313" key="4">
    <source>
        <dbReference type="Proteomes" id="UP001163823"/>
    </source>
</evidence>
<dbReference type="InterPro" id="IPR058192">
    <property type="entry name" value="WHD_ROQ1-like"/>
</dbReference>
<dbReference type="SUPFAM" id="SSF52540">
    <property type="entry name" value="P-loop containing nucleoside triphosphate hydrolases"/>
    <property type="match status" value="1"/>
</dbReference>
<reference evidence="3" key="1">
    <citation type="journal article" date="2023" name="Science">
        <title>Elucidation of the pathway for biosynthesis of saponin adjuvants from the soapbark tree.</title>
        <authorList>
            <person name="Reed J."/>
            <person name="Orme A."/>
            <person name="El-Demerdash A."/>
            <person name="Owen C."/>
            <person name="Martin L.B.B."/>
            <person name="Misra R.C."/>
            <person name="Kikuchi S."/>
            <person name="Rejzek M."/>
            <person name="Martin A.C."/>
            <person name="Harkess A."/>
            <person name="Leebens-Mack J."/>
            <person name="Louveau T."/>
            <person name="Stephenson M.J."/>
            <person name="Osbourn A."/>
        </authorList>
    </citation>
    <scope>NUCLEOTIDE SEQUENCE</scope>
    <source>
        <strain evidence="3">S10</strain>
    </source>
</reference>
<comment type="caution">
    <text evidence="3">The sequence shown here is derived from an EMBL/GenBank/DDBJ whole genome shotgun (WGS) entry which is preliminary data.</text>
</comment>
<dbReference type="InterPro" id="IPR042197">
    <property type="entry name" value="Apaf_helical"/>
</dbReference>
<proteinExistence type="predicted"/>
<dbReference type="EMBL" id="JARAOO010000007">
    <property type="protein sequence ID" value="KAJ7961743.1"/>
    <property type="molecule type" value="Genomic_DNA"/>
</dbReference>
<dbReference type="InterPro" id="IPR044974">
    <property type="entry name" value="Disease_R_plants"/>
</dbReference>